<accession>A0A6J6X032</accession>
<gene>
    <name evidence="1" type="ORF">UFOPK2975_00496</name>
</gene>
<organism evidence="1">
    <name type="scientific">freshwater metagenome</name>
    <dbReference type="NCBI Taxonomy" id="449393"/>
    <lineage>
        <taxon>unclassified sequences</taxon>
        <taxon>metagenomes</taxon>
        <taxon>ecological metagenomes</taxon>
    </lineage>
</organism>
<proteinExistence type="predicted"/>
<reference evidence="1" key="1">
    <citation type="submission" date="2020-05" db="EMBL/GenBank/DDBJ databases">
        <authorList>
            <person name="Chiriac C."/>
            <person name="Salcher M."/>
            <person name="Ghai R."/>
            <person name="Kavagutti S V."/>
        </authorList>
    </citation>
    <scope>NUCLEOTIDE SEQUENCE</scope>
</reference>
<sequence length="290" mass="32363">MTNWRDLSARASLASHRLIGWIYWDPDAIARFTALGVPNGLGYYITTRSAPLASVGNNAVTAAFYSIRKEFIDVCLDVARQHTTFEDAYRVRNEAVARGLREYAPEIIDPLSKLAKSLWDAADSLPLGGRVLYAAHRAWPRCEDDPALSAWLAINCIREWRGDTHFAVLASHDVSGVQAGLLHDAFLGYPGDWIPRSRGADDAQLEEAWAALDARGFVSNGRINDAGLAFREQIEDTTNELCEKAWRQLGEQLTLEFVQLIEPIGYRFLARIDATAGENWMPAARDSRRT</sequence>
<dbReference type="EMBL" id="CAFAAG010000024">
    <property type="protein sequence ID" value="CAB4789799.1"/>
    <property type="molecule type" value="Genomic_DNA"/>
</dbReference>
<dbReference type="Pfam" id="PF21863">
    <property type="entry name" value="HTH_67"/>
    <property type="match status" value="1"/>
</dbReference>
<name>A0A6J6X032_9ZZZZ</name>
<dbReference type="AlphaFoldDB" id="A0A6J6X032"/>
<protein>
    <submittedName>
        <fullName evidence="1">Unannotated protein</fullName>
    </submittedName>
</protein>
<dbReference type="InterPro" id="IPR054058">
    <property type="entry name" value="HTH_67"/>
</dbReference>
<evidence type="ECO:0000313" key="1">
    <source>
        <dbReference type="EMBL" id="CAB4789799.1"/>
    </source>
</evidence>
<dbReference type="NCBIfam" id="NF047719">
    <property type="entry name" value="SCO6745_fam_HTH"/>
    <property type="match status" value="1"/>
</dbReference>